<organism evidence="5 6">
    <name type="scientific">Paenibacillus hexagrammi</name>
    <dbReference type="NCBI Taxonomy" id="2908839"/>
    <lineage>
        <taxon>Bacteria</taxon>
        <taxon>Bacillati</taxon>
        <taxon>Bacillota</taxon>
        <taxon>Bacilli</taxon>
        <taxon>Bacillales</taxon>
        <taxon>Paenibacillaceae</taxon>
        <taxon>Paenibacillus</taxon>
    </lineage>
</organism>
<evidence type="ECO:0000259" key="3">
    <source>
        <dbReference type="Pfam" id="PF18991"/>
    </source>
</evidence>
<dbReference type="EMBL" id="CP090978">
    <property type="protein sequence ID" value="UJF32630.1"/>
    <property type="molecule type" value="Genomic_DNA"/>
</dbReference>
<proteinExistence type="predicted"/>
<gene>
    <name evidence="5" type="ORF">L0M14_23850</name>
</gene>
<feature type="domain" description="DUF5724" evidence="3">
    <location>
        <begin position="16"/>
        <end position="1218"/>
    </location>
</feature>
<dbReference type="Pfam" id="PF24879">
    <property type="entry name" value="DUF7737"/>
    <property type="match status" value="1"/>
</dbReference>
<feature type="coiled-coil region" evidence="1">
    <location>
        <begin position="1274"/>
        <end position="1301"/>
    </location>
</feature>
<accession>A0ABY3SGN9</accession>
<dbReference type="RefSeq" id="WP_235118978.1">
    <property type="nucleotide sequence ID" value="NZ_CP090978.1"/>
</dbReference>
<evidence type="ECO:0000313" key="5">
    <source>
        <dbReference type="EMBL" id="UJF32630.1"/>
    </source>
</evidence>
<dbReference type="InterPro" id="IPR025406">
    <property type="entry name" value="DUF4132"/>
</dbReference>
<name>A0ABY3SGN9_9BACL</name>
<sequence length="1628" mass="188787">MLFFQRKDEATKKLEQLIQENLEKKPYERRLAYKEIETLLNEIDAKGKQESYFAPLISIVKQKAGDYEAQVMSYLATHITDYPYSIGYSRRPFRTKNLRVHVEGMVRKLYALYDLTKSEFSLLDYLTTTRPANLADSSMVSYILAYELDQNNRQVFDALKDILFGDNNTALLNRAMIRGIVFSHQAEAHQMLGQMLIAARLQEGLRQSIVESMDEGTLEAFTFMLKIIIDHDFIRYSSVIRALDVWTGLALEAANTRVVKQCVEYAYECLCDEERCKEWAKDPNVHKLYFSLWATAVREENHLPEPMRHIMEQGDTYQKIAAQYFLLQSQNDALRFALAFPYIEQTELELQSLVIRNYVYKWSSVWRSHPDYEVLKHKPTLDRVQTLEDKELRIRQFHQFRTMLLNMPKQEVTEQSKVFDWMAYSHTTDAIANKMLYLAAYDLDAEMIAQVIALKDRVSPDLRNALIQTFTSDADNPVQRQFLFDSLSDKSMTNREAALKRIHNMRLTPQDTVTVQGLLKLKTGALRQSAMKILLKQDHELLDQSLETLLDSPLELQRLGALEMLCVLKEDEERHAQFEQVSHHLAAIQEPSDKERPLVERLRQKEQLGLHSGFGLYDPHKKQELYKLHDYAEIQVKDFFDLSADKIKAFLQGLSELVHKHRDYEYKCERYSGSKESLLLGARLDRLKGFQKQDHEASHLEGYPLAEVWDQYLRESGFTAKELIQIVFYLSSDSLYKYDADKLTGWEVNRYKPLGEWGKKVLSKLYPMKTIHTFFDFSANLEYMQQVHSLVFAYFHDSDIQERFTISSRILNKIINALQKQDVKDSSKAWGFFYSPWISWAGNAVYDDRSFLEYYAMKLNLDILTDYEEFRLELKDLVRALELGLINDNTMYQELMIRERRSQWHMRTITEKREDFANKFPAIQRFKERILSVILELELNRGDLPTDVSHLAMGISYYEGMEYFVAILTALSQETFVRGYIYGNRSKKEALSHLLRVCHPKEGDDVQKLTEMLRGRNISEKRLLEAAMYAPQWIELISEYLQWEGLRSAAWYFHAHVNENFSAEKETIVAHYSSISPTEFNDGAFDIRWFMEAYRELGEKRFHMLYQCAKYISAGANHRRSQLFADAVLGKLDAAEIRTSVEFKRNKDHLLSYSLIPIGESGDREVLERYEYIQQFLKESKTFGAQRSASEAKAAAIALDNLSRNAGYSDVIRLKWDMEARKMEDVLHLLEPTAVDELQVRIVIDEIGWADLEASKQGKTLKAVPSKYNKHPYVISLKETISSLREQNKRAKREFEKSMESESMFTHHELSNLMNNPTIAPILRTLVFKTGEALGFYAEGCLESPDGETYRLNAEDTLCIAHPLHLYQSGQWSKYQKFLFDKQLKQPFKQVFRELYLPNQDELESGSVSRRYAGHQIQPKRAVALLKNRLWTVSYEEGLQKVYHKENIIAQVYALADWFAPSDIEAPTLETVSFIDRKTYKPLELSAIPGIIFSEIMRDVDLVVSTAHAGGVDPEASLTTIELRKVIVTESLRLMKIGNVRLDGNFARITGSLGEYGVHLGSGTVQKQAAGSLYILPVHSQHRGKLFLPFIDEDPKTSEILSKIVMLAQDTKIKDPQILEQLRGPQYV</sequence>
<dbReference type="Pfam" id="PF18991">
    <property type="entry name" value="DUF5724"/>
    <property type="match status" value="1"/>
</dbReference>
<feature type="domain" description="DUF4132" evidence="2">
    <location>
        <begin position="1258"/>
        <end position="1431"/>
    </location>
</feature>
<evidence type="ECO:0000313" key="6">
    <source>
        <dbReference type="Proteomes" id="UP001649230"/>
    </source>
</evidence>
<dbReference type="Proteomes" id="UP001649230">
    <property type="component" value="Chromosome"/>
</dbReference>
<evidence type="ECO:0000259" key="4">
    <source>
        <dbReference type="Pfam" id="PF24879"/>
    </source>
</evidence>
<keyword evidence="1" id="KW-0175">Coiled coil</keyword>
<feature type="domain" description="DUF7737" evidence="4">
    <location>
        <begin position="1522"/>
        <end position="1622"/>
    </location>
</feature>
<evidence type="ECO:0000259" key="2">
    <source>
        <dbReference type="Pfam" id="PF13569"/>
    </source>
</evidence>
<evidence type="ECO:0000256" key="1">
    <source>
        <dbReference type="SAM" id="Coils"/>
    </source>
</evidence>
<dbReference type="InterPro" id="IPR056639">
    <property type="entry name" value="DUF7737"/>
</dbReference>
<protein>
    <submittedName>
        <fullName evidence="5">DUF4132 domain-containing protein</fullName>
    </submittedName>
</protein>
<reference evidence="5 6" key="1">
    <citation type="journal article" date="2024" name="Int. J. Syst. Evol. Microbiol.">
        <title>Paenibacillus hexagrammi sp. nov., a novel bacterium isolated from the gut content of Hexagrammos agrammus.</title>
        <authorList>
            <person name="Jung H.K."/>
            <person name="Kim D.G."/>
            <person name="Zin H."/>
            <person name="Park J."/>
            <person name="Jung H."/>
            <person name="Kim Y.O."/>
            <person name="Kong H.J."/>
            <person name="Kim J.W."/>
            <person name="Kim Y.S."/>
        </authorList>
    </citation>
    <scope>NUCLEOTIDE SEQUENCE [LARGE SCALE GENOMIC DNA]</scope>
    <source>
        <strain evidence="5 6">YPD9-1</strain>
    </source>
</reference>
<dbReference type="InterPro" id="IPR043782">
    <property type="entry name" value="DUF5724"/>
</dbReference>
<keyword evidence="6" id="KW-1185">Reference proteome</keyword>
<dbReference type="Pfam" id="PF13569">
    <property type="entry name" value="DUF4132"/>
    <property type="match status" value="1"/>
</dbReference>